<feature type="region of interest" description="Disordered" evidence="2">
    <location>
        <begin position="87"/>
        <end position="111"/>
    </location>
</feature>
<dbReference type="SUPFAM" id="SSF103088">
    <property type="entry name" value="OmpA-like"/>
    <property type="match status" value="1"/>
</dbReference>
<evidence type="ECO:0000256" key="3">
    <source>
        <dbReference type="SAM" id="Phobius"/>
    </source>
</evidence>
<feature type="region of interest" description="Disordered" evidence="2">
    <location>
        <begin position="1"/>
        <end position="22"/>
    </location>
</feature>
<dbReference type="PROSITE" id="PS51123">
    <property type="entry name" value="OMPA_2"/>
    <property type="match status" value="1"/>
</dbReference>
<sequence>MDLEQKDEDRKKRRAAIPAAAEEGDKTQRFGLLLSLGFATLTAIAVLALAFAFSGDDEGDSAESEQASAVEMMEDEAASIATAMAETQTEGMTAPADTASEAQTGDAADSAANPAEVILAPETQAAGEAKTVVENGIVKFYFATGKAELAPNSLDALKDVAAGVKEGKKAVVSGYTDSTGNAEINAKLSKERAFAVRDALLAAGVPESSIELRKPASDTGSGSKDEARRVEVILE</sequence>
<dbReference type="InterPro" id="IPR050330">
    <property type="entry name" value="Bact_OuterMem_StrucFunc"/>
</dbReference>
<gene>
    <name evidence="5" type="ORF">MB824_05700</name>
</gene>
<evidence type="ECO:0000256" key="2">
    <source>
        <dbReference type="SAM" id="MobiDB-lite"/>
    </source>
</evidence>
<comment type="caution">
    <text evidence="5">The sequence shown here is derived from an EMBL/GenBank/DDBJ whole genome shotgun (WGS) entry which is preliminary data.</text>
</comment>
<dbReference type="InterPro" id="IPR036737">
    <property type="entry name" value="OmpA-like_sf"/>
</dbReference>
<accession>A0ABS9NMG5</accession>
<keyword evidence="3" id="KW-1133">Transmembrane helix</keyword>
<feature type="region of interest" description="Disordered" evidence="2">
    <location>
        <begin position="211"/>
        <end position="235"/>
    </location>
</feature>
<dbReference type="PANTHER" id="PTHR30329:SF21">
    <property type="entry name" value="LIPOPROTEIN YIAD-RELATED"/>
    <property type="match status" value="1"/>
</dbReference>
<dbReference type="RefSeq" id="WP_238746669.1">
    <property type="nucleotide sequence ID" value="NZ_JAKOOW010000023.1"/>
</dbReference>
<evidence type="ECO:0000259" key="4">
    <source>
        <dbReference type="PROSITE" id="PS51123"/>
    </source>
</evidence>
<protein>
    <submittedName>
        <fullName evidence="5">OmpA family protein</fullName>
    </submittedName>
</protein>
<dbReference type="Gene3D" id="3.30.1330.60">
    <property type="entry name" value="OmpA-like domain"/>
    <property type="match status" value="1"/>
</dbReference>
<feature type="transmembrane region" description="Helical" evidence="3">
    <location>
        <begin position="30"/>
        <end position="53"/>
    </location>
</feature>
<dbReference type="InterPro" id="IPR006665">
    <property type="entry name" value="OmpA-like"/>
</dbReference>
<reference evidence="5 6" key="1">
    <citation type="submission" date="2022-02" db="EMBL/GenBank/DDBJ databases">
        <title>Genome sequence data of Kingella unionensis sp. nov. strain CICC 24913 (CCUG 75125).</title>
        <authorList>
            <person name="Xiao M."/>
        </authorList>
    </citation>
    <scope>NUCLEOTIDE SEQUENCE [LARGE SCALE GENOMIC DNA]</scope>
    <source>
        <strain evidence="5 6">CICC 24913</strain>
    </source>
</reference>
<proteinExistence type="predicted"/>
<keyword evidence="1 3" id="KW-0472">Membrane</keyword>
<name>A0ABS9NMG5_9NEIS</name>
<organism evidence="5 6">
    <name type="scientific">Kingella pumchi</name>
    <dbReference type="NCBI Taxonomy" id="2779506"/>
    <lineage>
        <taxon>Bacteria</taxon>
        <taxon>Pseudomonadati</taxon>
        <taxon>Pseudomonadota</taxon>
        <taxon>Betaproteobacteria</taxon>
        <taxon>Neisseriales</taxon>
        <taxon>Neisseriaceae</taxon>
        <taxon>Kingella</taxon>
    </lineage>
</organism>
<keyword evidence="3" id="KW-0812">Transmembrane</keyword>
<dbReference type="CDD" id="cd07185">
    <property type="entry name" value="OmpA_C-like"/>
    <property type="match status" value="1"/>
</dbReference>
<dbReference type="PANTHER" id="PTHR30329">
    <property type="entry name" value="STATOR ELEMENT OF FLAGELLAR MOTOR COMPLEX"/>
    <property type="match status" value="1"/>
</dbReference>
<evidence type="ECO:0000256" key="1">
    <source>
        <dbReference type="PROSITE-ProRule" id="PRU00473"/>
    </source>
</evidence>
<dbReference type="EMBL" id="JAKOOW010000023">
    <property type="protein sequence ID" value="MCG6503987.1"/>
    <property type="molecule type" value="Genomic_DNA"/>
</dbReference>
<dbReference type="Pfam" id="PF00691">
    <property type="entry name" value="OmpA"/>
    <property type="match status" value="1"/>
</dbReference>
<dbReference type="Proteomes" id="UP001298424">
    <property type="component" value="Unassembled WGS sequence"/>
</dbReference>
<feature type="domain" description="OmpA-like" evidence="4">
    <location>
        <begin position="129"/>
        <end position="235"/>
    </location>
</feature>
<keyword evidence="6" id="KW-1185">Reference proteome</keyword>
<feature type="compositionally biased region" description="Basic and acidic residues" evidence="2">
    <location>
        <begin position="223"/>
        <end position="235"/>
    </location>
</feature>
<evidence type="ECO:0000313" key="6">
    <source>
        <dbReference type="Proteomes" id="UP001298424"/>
    </source>
</evidence>
<evidence type="ECO:0000313" key="5">
    <source>
        <dbReference type="EMBL" id="MCG6503987.1"/>
    </source>
</evidence>